<evidence type="ECO:0000313" key="2">
    <source>
        <dbReference type="Proteomes" id="UP000000286"/>
    </source>
</evidence>
<dbReference type="EMBL" id="FN393074">
    <property type="protein sequence ID" value="CAY80462.1"/>
    <property type="molecule type" value="Genomic_DNA"/>
</dbReference>
<dbReference type="AlphaFoldDB" id="C8ZAJ9"/>
<protein>
    <submittedName>
        <fullName evidence="1">EC1118_1I12_1442p</fullName>
    </submittedName>
</protein>
<name>C8ZAJ9_YEAS8</name>
<evidence type="ECO:0000313" key="1">
    <source>
        <dbReference type="EMBL" id="CAY80462.1"/>
    </source>
</evidence>
<dbReference type="HOGENOM" id="CLU_2028073_0_0_1"/>
<accession>C8ZAJ9</accession>
<sequence length="122" mass="14124">MNMLPMFTYSGLPVTLLCLIQLRRSVMILWIVVIWVQKPFHHLTTYLSRLHMTIILTVLPNLCPLTVGLSEEGPPCLRTFRDPFLGHMQLISKDQLSIPWMIGLPKQIVKVKWKVLCDLGWT</sequence>
<dbReference type="Proteomes" id="UP000000286">
    <property type="component" value="Chromosome IX"/>
</dbReference>
<reference evidence="1 2" key="1">
    <citation type="journal article" date="2009" name="Proc. Natl. Acad. Sci. U.S.A.">
        <title>Eukaryote-to-eukaryote gene transfer events revealed by the genome sequence of the wine yeast Saccharomyces cerevisiae EC1118.</title>
        <authorList>
            <person name="Novo M."/>
            <person name="Bigey F."/>
            <person name="Beyne E."/>
            <person name="Galeote V."/>
            <person name="Gavory F."/>
            <person name="Mallet S."/>
            <person name="Cambot B."/>
            <person name="Legras J.L."/>
            <person name="Wincker P."/>
            <person name="Casaregola S."/>
            <person name="Dequin S."/>
        </authorList>
    </citation>
    <scope>NUCLEOTIDE SEQUENCE [LARGE SCALE GENOMIC DNA]</scope>
    <source>
        <strain evidence="2">Lalvin EC1118 / Prise de mousse</strain>
    </source>
</reference>
<proteinExistence type="predicted"/>
<organism evidence="1 2">
    <name type="scientific">Saccharomyces cerevisiae (strain Lalvin EC1118 / Prise de mousse)</name>
    <name type="common">Baker's yeast</name>
    <dbReference type="NCBI Taxonomy" id="643680"/>
    <lineage>
        <taxon>Eukaryota</taxon>
        <taxon>Fungi</taxon>
        <taxon>Dikarya</taxon>
        <taxon>Ascomycota</taxon>
        <taxon>Saccharomycotina</taxon>
        <taxon>Saccharomycetes</taxon>
        <taxon>Saccharomycetales</taxon>
        <taxon>Saccharomycetaceae</taxon>
        <taxon>Saccharomyces</taxon>
    </lineage>
</organism>
<gene>
    <name evidence="1" type="ORF">EC1118_1I12_1442g</name>
</gene>